<keyword evidence="1" id="KW-0051">Antiviral defense</keyword>
<dbReference type="AlphaFoldDB" id="A0A410QD09"/>
<accession>A0A410QD09</accession>
<dbReference type="GO" id="GO:0043571">
    <property type="term" value="P:maintenance of CRISPR repeat elements"/>
    <property type="evidence" value="ECO:0007669"/>
    <property type="project" value="InterPro"/>
</dbReference>
<evidence type="ECO:0000256" key="1">
    <source>
        <dbReference type="ARBA" id="ARBA00023118"/>
    </source>
</evidence>
<dbReference type="NCBIfam" id="TIGR02593">
    <property type="entry name" value="CRISPR_cas5"/>
    <property type="match status" value="1"/>
</dbReference>
<evidence type="ECO:0000313" key="2">
    <source>
        <dbReference type="EMBL" id="QAT61876.1"/>
    </source>
</evidence>
<dbReference type="EMBL" id="CP035282">
    <property type="protein sequence ID" value="QAT61876.1"/>
    <property type="molecule type" value="Genomic_DNA"/>
</dbReference>
<dbReference type="OrthoDB" id="9782505at2"/>
<dbReference type="InterPro" id="IPR013422">
    <property type="entry name" value="CRISPR-assoc_prot_Cas5_N"/>
</dbReference>
<name>A0A410QD09_9FIRM</name>
<dbReference type="InterPro" id="IPR013337">
    <property type="entry name" value="CRISPR-assoc_prot_Cas5_Tneap"/>
</dbReference>
<sequence>MITMKGIRIKLQQDMVNYKKPNSFQLKETYPLPPYSTIIGMVHELCGFKEYNDMRISVVGKYNSKVNDLYTRYEFSNGIKYENGRHQLKAGEYGISRGISTVELLVDVELIIHIIPVDQSLVEKIEKAFLFPIEYPSLGRREDIAIINEVKVVDIIEDKIKKTVRMNEDYSAYIPIEELEKIKFKNREEGVSISGTRYKINKNYELVNLGTLNKPKIIRRWNKIDVIYGGNISALGDEILTMDEDGNVLFAI</sequence>
<evidence type="ECO:0000313" key="3">
    <source>
        <dbReference type="Proteomes" id="UP000287969"/>
    </source>
</evidence>
<reference evidence="3" key="1">
    <citation type="submission" date="2019-01" db="EMBL/GenBank/DDBJ databases">
        <title>Draft genomes of a novel of Sporanaerobacter strains.</title>
        <authorList>
            <person name="Ma S."/>
        </authorList>
    </citation>
    <scope>NUCLEOTIDE SEQUENCE [LARGE SCALE GENOMIC DNA]</scope>
    <source>
        <strain evidence="3">NJN-17</strain>
    </source>
</reference>
<dbReference type="Pfam" id="PF09704">
    <property type="entry name" value="Cas_Cas5d"/>
    <property type="match status" value="1"/>
</dbReference>
<organism evidence="2 3">
    <name type="scientific">Acidilutibacter cellobiosedens</name>
    <dbReference type="NCBI Taxonomy" id="2507161"/>
    <lineage>
        <taxon>Bacteria</taxon>
        <taxon>Bacillati</taxon>
        <taxon>Bacillota</taxon>
        <taxon>Tissierellia</taxon>
        <taxon>Tissierellales</taxon>
        <taxon>Acidilutibacteraceae</taxon>
        <taxon>Acidilutibacter</taxon>
    </lineage>
</organism>
<dbReference type="Proteomes" id="UP000287969">
    <property type="component" value="Chromosome"/>
</dbReference>
<gene>
    <name evidence="2" type="primary">cas5b</name>
    <name evidence="2" type="ORF">EQM13_09855</name>
</gene>
<proteinExistence type="predicted"/>
<protein>
    <submittedName>
        <fullName evidence="2">Type I-B CRISPR-associated protein Cas5</fullName>
    </submittedName>
</protein>
<dbReference type="GO" id="GO:0051607">
    <property type="term" value="P:defense response to virus"/>
    <property type="evidence" value="ECO:0007669"/>
    <property type="project" value="UniProtKB-KW"/>
</dbReference>
<keyword evidence="3" id="KW-1185">Reference proteome</keyword>
<dbReference type="KEGG" id="spoa:EQM13_09855"/>
<dbReference type="InterPro" id="IPR021124">
    <property type="entry name" value="CRISPR-assoc_prot_Cas5"/>
</dbReference>
<dbReference type="NCBIfam" id="TIGR01895">
    <property type="entry name" value="cas_Cas5t"/>
    <property type="match status" value="1"/>
</dbReference>